<comment type="caution">
    <text evidence="2">The sequence shown here is derived from an EMBL/GenBank/DDBJ whole genome shotgun (WGS) entry which is preliminary data.</text>
</comment>
<feature type="non-terminal residue" evidence="2">
    <location>
        <position position="1"/>
    </location>
</feature>
<reference evidence="2" key="1">
    <citation type="journal article" date="2019" name="Sci. Rep.">
        <title>Draft genome of Tanacetum cinerariifolium, the natural source of mosquito coil.</title>
        <authorList>
            <person name="Yamashiro T."/>
            <person name="Shiraishi A."/>
            <person name="Satake H."/>
            <person name="Nakayama K."/>
        </authorList>
    </citation>
    <scope>NUCLEOTIDE SEQUENCE</scope>
</reference>
<organism evidence="2">
    <name type="scientific">Tanacetum cinerariifolium</name>
    <name type="common">Dalmatian daisy</name>
    <name type="synonym">Chrysanthemum cinerariifolium</name>
    <dbReference type="NCBI Taxonomy" id="118510"/>
    <lineage>
        <taxon>Eukaryota</taxon>
        <taxon>Viridiplantae</taxon>
        <taxon>Streptophyta</taxon>
        <taxon>Embryophyta</taxon>
        <taxon>Tracheophyta</taxon>
        <taxon>Spermatophyta</taxon>
        <taxon>Magnoliopsida</taxon>
        <taxon>eudicotyledons</taxon>
        <taxon>Gunneridae</taxon>
        <taxon>Pentapetalae</taxon>
        <taxon>asterids</taxon>
        <taxon>campanulids</taxon>
        <taxon>Asterales</taxon>
        <taxon>Asteraceae</taxon>
        <taxon>Asteroideae</taxon>
        <taxon>Anthemideae</taxon>
        <taxon>Anthemidinae</taxon>
        <taxon>Tanacetum</taxon>
    </lineage>
</organism>
<feature type="region of interest" description="Disordered" evidence="1">
    <location>
        <begin position="1"/>
        <end position="24"/>
    </location>
</feature>
<evidence type="ECO:0000256" key="1">
    <source>
        <dbReference type="SAM" id="MobiDB-lite"/>
    </source>
</evidence>
<evidence type="ECO:0000313" key="2">
    <source>
        <dbReference type="EMBL" id="GFB05822.1"/>
    </source>
</evidence>
<feature type="compositionally biased region" description="Polar residues" evidence="1">
    <location>
        <begin position="1"/>
        <end position="16"/>
    </location>
</feature>
<gene>
    <name evidence="2" type="ORF">Tci_677793</name>
</gene>
<proteinExistence type="predicted"/>
<sequence length="127" mass="14818">KTSSNTRNMNIDNTLRSNKRTEYDRQTGQYDNEWVVNVARARKNVADWRDDIDDELEDQELEAHYIYMEKIQEVIPDAANNLDLSLILSHSKRVPLATPSIDGTPEQPREELMLVKMQRKCGKQLKD</sequence>
<dbReference type="EMBL" id="BKCJ010543000">
    <property type="protein sequence ID" value="GFB05822.1"/>
    <property type="molecule type" value="Genomic_DNA"/>
</dbReference>
<dbReference type="AlphaFoldDB" id="A0A699KU15"/>
<protein>
    <submittedName>
        <fullName evidence="2">Uncharacterized protein</fullName>
    </submittedName>
</protein>
<accession>A0A699KU15</accession>
<name>A0A699KU15_TANCI</name>